<evidence type="ECO:0000313" key="11">
    <source>
        <dbReference type="Proteomes" id="UP000500826"/>
    </source>
</evidence>
<reference evidence="10 11" key="1">
    <citation type="submission" date="2020-05" db="EMBL/GenBank/DDBJ databases">
        <title>Ramlibacter rhizophilus sp. nov., isolated from rhizosphere soil of national flower Mugunghwa from South Korea.</title>
        <authorList>
            <person name="Zheng-Fei Y."/>
            <person name="Huan T."/>
        </authorList>
    </citation>
    <scope>NUCLEOTIDE SEQUENCE [LARGE SCALE GENOMIC DNA]</scope>
    <source>
        <strain evidence="10 11">H242</strain>
    </source>
</reference>
<proteinExistence type="inferred from homology"/>
<evidence type="ECO:0000313" key="10">
    <source>
        <dbReference type="EMBL" id="QJW83188.1"/>
    </source>
</evidence>
<dbReference type="Proteomes" id="UP000500826">
    <property type="component" value="Chromosome"/>
</dbReference>
<feature type="domain" description="TonB-dependent receptor-like beta-barrel" evidence="9">
    <location>
        <begin position="7"/>
        <end position="258"/>
    </location>
</feature>
<keyword evidence="4 8" id="KW-0812">Transmembrane</keyword>
<dbReference type="InterPro" id="IPR036942">
    <property type="entry name" value="Beta-barrel_TonB_sf"/>
</dbReference>
<evidence type="ECO:0000256" key="1">
    <source>
        <dbReference type="ARBA" id="ARBA00004571"/>
    </source>
</evidence>
<evidence type="ECO:0000256" key="4">
    <source>
        <dbReference type="ARBA" id="ARBA00022692"/>
    </source>
</evidence>
<dbReference type="Gene3D" id="2.40.170.20">
    <property type="entry name" value="TonB-dependent receptor, beta-barrel domain"/>
    <property type="match status" value="1"/>
</dbReference>
<evidence type="ECO:0000259" key="9">
    <source>
        <dbReference type="Pfam" id="PF00593"/>
    </source>
</evidence>
<evidence type="ECO:0000256" key="2">
    <source>
        <dbReference type="ARBA" id="ARBA00022448"/>
    </source>
</evidence>
<keyword evidence="2 8" id="KW-0813">Transport</keyword>
<organism evidence="10 11">
    <name type="scientific">Ramlibacter terrae</name>
    <dbReference type="NCBI Taxonomy" id="2732511"/>
    <lineage>
        <taxon>Bacteria</taxon>
        <taxon>Pseudomonadati</taxon>
        <taxon>Pseudomonadota</taxon>
        <taxon>Betaproteobacteria</taxon>
        <taxon>Burkholderiales</taxon>
        <taxon>Comamonadaceae</taxon>
        <taxon>Ramlibacter</taxon>
    </lineage>
</organism>
<gene>
    <name evidence="10" type="ORF">HK414_11830</name>
</gene>
<dbReference type="SUPFAM" id="SSF56935">
    <property type="entry name" value="Porins"/>
    <property type="match status" value="1"/>
</dbReference>
<accession>A0ABX6NZE6</accession>
<comment type="similarity">
    <text evidence="8">Belongs to the TonB-dependent receptor family.</text>
</comment>
<keyword evidence="7 8" id="KW-0998">Cell outer membrane</keyword>
<dbReference type="InterPro" id="IPR039426">
    <property type="entry name" value="TonB-dep_rcpt-like"/>
</dbReference>
<dbReference type="EMBL" id="CP053418">
    <property type="protein sequence ID" value="QJW83188.1"/>
    <property type="molecule type" value="Genomic_DNA"/>
</dbReference>
<comment type="subcellular location">
    <subcellularLocation>
        <location evidence="1 8">Cell outer membrane</location>
        <topology evidence="1 8">Multi-pass membrane protein</topology>
    </subcellularLocation>
</comment>
<protein>
    <submittedName>
        <fullName evidence="10">TonB-dependent receptor</fullName>
    </submittedName>
</protein>
<dbReference type="PANTHER" id="PTHR30069">
    <property type="entry name" value="TONB-DEPENDENT OUTER MEMBRANE RECEPTOR"/>
    <property type="match status" value="1"/>
</dbReference>
<dbReference type="PROSITE" id="PS52016">
    <property type="entry name" value="TONB_DEPENDENT_REC_3"/>
    <property type="match status" value="1"/>
</dbReference>
<dbReference type="Pfam" id="PF00593">
    <property type="entry name" value="TonB_dep_Rec_b-barrel"/>
    <property type="match status" value="1"/>
</dbReference>
<dbReference type="PANTHER" id="PTHR30069:SF27">
    <property type="entry name" value="BLL4766 PROTEIN"/>
    <property type="match status" value="1"/>
</dbReference>
<evidence type="ECO:0000256" key="6">
    <source>
        <dbReference type="ARBA" id="ARBA00023136"/>
    </source>
</evidence>
<evidence type="ECO:0000256" key="5">
    <source>
        <dbReference type="ARBA" id="ARBA00023077"/>
    </source>
</evidence>
<keyword evidence="10" id="KW-0675">Receptor</keyword>
<evidence type="ECO:0000256" key="7">
    <source>
        <dbReference type="ARBA" id="ARBA00023237"/>
    </source>
</evidence>
<dbReference type="InterPro" id="IPR000531">
    <property type="entry name" value="Beta-barrel_TonB"/>
</dbReference>
<evidence type="ECO:0000256" key="3">
    <source>
        <dbReference type="ARBA" id="ARBA00022452"/>
    </source>
</evidence>
<keyword evidence="11" id="KW-1185">Reference proteome</keyword>
<keyword evidence="3 8" id="KW-1134">Transmembrane beta strand</keyword>
<keyword evidence="6 8" id="KW-0472">Membrane</keyword>
<name>A0ABX6NZE6_9BURK</name>
<keyword evidence="5" id="KW-0798">TonB box</keyword>
<evidence type="ECO:0000256" key="8">
    <source>
        <dbReference type="PROSITE-ProRule" id="PRU01360"/>
    </source>
</evidence>
<sequence length="297" mass="32362">MLGAFGSTATQRTRGIYLKDDVVLPGGTRLSAGVRSEDVHKVAGGVTLDDDQHAWELGVSQPPGGAWTAYARAGRSFRLANVDEFSFTTPGLALKPQTSRDIELGTRYDGDRTKVDVRLYHSRLTDEIGYDPSGVGPFGPTGANVNFDPTRRQGVELDARHALSAALGVRLHFAWREAKFRAGPYAGNDVPLVPRQAAAVRADWTPLAGHRLSGGVNWVSSQHPDFANACSMPSYTTADLRYAYQWKQAEFALGVSNLFDRKALHAGVPLHRRPARRDLSGNRPRLHRLRAGGVLTP</sequence>